<name>A0A8X8WBM6_SALSN</name>
<protein>
    <recommendedName>
        <fullName evidence="1">Late embryogenesis abundant protein LEA-2 subgroup domain-containing protein</fullName>
    </recommendedName>
</protein>
<dbReference type="AlphaFoldDB" id="A0A8X8WBM6"/>
<evidence type="ECO:0000313" key="2">
    <source>
        <dbReference type="EMBL" id="KAG6391399.1"/>
    </source>
</evidence>
<sequence length="231" mass="25150">MRIKSPKLRFRSVTVDSLTANSASFNARLTGEVAVKNVNFGKFKYPESTVSFLYRGSSVGTSRIPSGRAKARDTEKLNVTVAVEAKNDRNLGGDLSSGKITLSSKATVEGKVHLFNVIKRKKTATMDCTMDVDTKTRFKFPEGKIVILYRNNSVAGAVIPAGRAKARSTEKMNVTVVAESKDVGGEGKMTLSSNVVLNGRISVSKRKVKATMNCTMDVDTRRGLIDQFKCD</sequence>
<dbReference type="InterPro" id="IPR004864">
    <property type="entry name" value="LEA_2"/>
</dbReference>
<keyword evidence="3" id="KW-1185">Reference proteome</keyword>
<dbReference type="InterPro" id="IPR055301">
    <property type="entry name" value="Lea14-like_2"/>
</dbReference>
<dbReference type="Pfam" id="PF03168">
    <property type="entry name" value="LEA_2"/>
    <property type="match status" value="1"/>
</dbReference>
<accession>A0A8X8WBM6</accession>
<evidence type="ECO:0000259" key="1">
    <source>
        <dbReference type="Pfam" id="PF03168"/>
    </source>
</evidence>
<dbReference type="PANTHER" id="PTHR31852">
    <property type="entry name" value="LATE EMBRYOGENESIS ABUNDANT (LEA) HYDROXYPROLINE-RICH GLYCOPROTEIN FAMILY"/>
    <property type="match status" value="1"/>
</dbReference>
<gene>
    <name evidence="2" type="ORF">SASPL_149153</name>
</gene>
<evidence type="ECO:0000313" key="3">
    <source>
        <dbReference type="Proteomes" id="UP000298416"/>
    </source>
</evidence>
<organism evidence="2">
    <name type="scientific">Salvia splendens</name>
    <name type="common">Scarlet sage</name>
    <dbReference type="NCBI Taxonomy" id="180675"/>
    <lineage>
        <taxon>Eukaryota</taxon>
        <taxon>Viridiplantae</taxon>
        <taxon>Streptophyta</taxon>
        <taxon>Embryophyta</taxon>
        <taxon>Tracheophyta</taxon>
        <taxon>Spermatophyta</taxon>
        <taxon>Magnoliopsida</taxon>
        <taxon>eudicotyledons</taxon>
        <taxon>Gunneridae</taxon>
        <taxon>Pentapetalae</taxon>
        <taxon>asterids</taxon>
        <taxon>lamiids</taxon>
        <taxon>Lamiales</taxon>
        <taxon>Lamiaceae</taxon>
        <taxon>Nepetoideae</taxon>
        <taxon>Mentheae</taxon>
        <taxon>Salviinae</taxon>
        <taxon>Salvia</taxon>
        <taxon>Salvia subgen. Calosphace</taxon>
        <taxon>core Calosphace</taxon>
    </lineage>
</organism>
<dbReference type="Gene3D" id="2.60.40.1820">
    <property type="match status" value="1"/>
</dbReference>
<reference evidence="2" key="2">
    <citation type="submission" date="2020-08" db="EMBL/GenBank/DDBJ databases">
        <title>Plant Genome Project.</title>
        <authorList>
            <person name="Zhang R.-G."/>
        </authorList>
    </citation>
    <scope>NUCLEOTIDE SEQUENCE</scope>
    <source>
        <strain evidence="2">Huo1</strain>
        <tissue evidence="2">Leaf</tissue>
    </source>
</reference>
<proteinExistence type="predicted"/>
<reference evidence="2" key="1">
    <citation type="submission" date="2018-01" db="EMBL/GenBank/DDBJ databases">
        <authorList>
            <person name="Mao J.F."/>
        </authorList>
    </citation>
    <scope>NUCLEOTIDE SEQUENCE</scope>
    <source>
        <strain evidence="2">Huo1</strain>
        <tissue evidence="2">Leaf</tissue>
    </source>
</reference>
<comment type="caution">
    <text evidence="2">The sequence shown here is derived from an EMBL/GenBank/DDBJ whole genome shotgun (WGS) entry which is preliminary data.</text>
</comment>
<dbReference type="Proteomes" id="UP000298416">
    <property type="component" value="Unassembled WGS sequence"/>
</dbReference>
<feature type="domain" description="Late embryogenesis abundant protein LEA-2 subgroup" evidence="1">
    <location>
        <begin position="33"/>
        <end position="129"/>
    </location>
</feature>
<dbReference type="EMBL" id="PNBA02000019">
    <property type="protein sequence ID" value="KAG6391399.1"/>
    <property type="molecule type" value="Genomic_DNA"/>
</dbReference>